<dbReference type="VEuPathDB" id="TrichDB:TVAG_313940"/>
<proteinExistence type="predicted"/>
<evidence type="ECO:0000313" key="3">
    <source>
        <dbReference type="Proteomes" id="UP000001542"/>
    </source>
</evidence>
<evidence type="ECO:0000256" key="1">
    <source>
        <dbReference type="SAM" id="Phobius"/>
    </source>
</evidence>
<dbReference type="EMBL" id="DS113414">
    <property type="protein sequence ID" value="EAY06819.1"/>
    <property type="molecule type" value="Genomic_DNA"/>
</dbReference>
<feature type="transmembrane region" description="Helical" evidence="1">
    <location>
        <begin position="6"/>
        <end position="28"/>
    </location>
</feature>
<keyword evidence="3" id="KW-1185">Reference proteome</keyword>
<dbReference type="Proteomes" id="UP000001542">
    <property type="component" value="Unassembled WGS sequence"/>
</dbReference>
<protein>
    <recommendedName>
        <fullName evidence="4">Tetraspanin family protein</fullName>
    </recommendedName>
</protein>
<sequence length="200" mass="22342">MLLFPLSVTCLINIWVSMYSVIRVHQWLADTGLNFIASQLLFIPAIIAFAFTLVLCFACFYIVWNDPKIMYVVYATGILGTVISIFFGAKLVLQPTVFFVGYTNVWAKYINTPRTFYVQERLRCCGYNRVKEFSADTCSASTSSPCLKRIIKDYASSIQIGGIGLFAHGISFGMAIFFAIINPYIVPVPATEAPINLPEI</sequence>
<dbReference type="RefSeq" id="XP_001319042.1">
    <property type="nucleotide sequence ID" value="XM_001319007.1"/>
</dbReference>
<organism evidence="2 3">
    <name type="scientific">Trichomonas vaginalis (strain ATCC PRA-98 / G3)</name>
    <dbReference type="NCBI Taxonomy" id="412133"/>
    <lineage>
        <taxon>Eukaryota</taxon>
        <taxon>Metamonada</taxon>
        <taxon>Parabasalia</taxon>
        <taxon>Trichomonadida</taxon>
        <taxon>Trichomonadidae</taxon>
        <taxon>Trichomonas</taxon>
    </lineage>
</organism>
<reference evidence="2" key="1">
    <citation type="submission" date="2006-10" db="EMBL/GenBank/DDBJ databases">
        <authorList>
            <person name="Amadeo P."/>
            <person name="Zhao Q."/>
            <person name="Wortman J."/>
            <person name="Fraser-Liggett C."/>
            <person name="Carlton J."/>
        </authorList>
    </citation>
    <scope>NUCLEOTIDE SEQUENCE</scope>
    <source>
        <strain evidence="2">G3</strain>
    </source>
</reference>
<dbReference type="VEuPathDB" id="TrichDB:TVAGG3_0412250"/>
<feature type="transmembrane region" description="Helical" evidence="1">
    <location>
        <begin position="40"/>
        <end position="63"/>
    </location>
</feature>
<evidence type="ECO:0000313" key="2">
    <source>
        <dbReference type="EMBL" id="EAY06819.1"/>
    </source>
</evidence>
<reference evidence="2" key="2">
    <citation type="journal article" date="2007" name="Science">
        <title>Draft genome sequence of the sexually transmitted pathogen Trichomonas vaginalis.</title>
        <authorList>
            <person name="Carlton J.M."/>
            <person name="Hirt R.P."/>
            <person name="Silva J.C."/>
            <person name="Delcher A.L."/>
            <person name="Schatz M."/>
            <person name="Zhao Q."/>
            <person name="Wortman J.R."/>
            <person name="Bidwell S.L."/>
            <person name="Alsmark U.C.M."/>
            <person name="Besteiro S."/>
            <person name="Sicheritz-Ponten T."/>
            <person name="Noel C.J."/>
            <person name="Dacks J.B."/>
            <person name="Foster P.G."/>
            <person name="Simillion C."/>
            <person name="Van de Peer Y."/>
            <person name="Miranda-Saavedra D."/>
            <person name="Barton G.J."/>
            <person name="Westrop G.D."/>
            <person name="Mueller S."/>
            <person name="Dessi D."/>
            <person name="Fiori P.L."/>
            <person name="Ren Q."/>
            <person name="Paulsen I."/>
            <person name="Zhang H."/>
            <person name="Bastida-Corcuera F.D."/>
            <person name="Simoes-Barbosa A."/>
            <person name="Brown M.T."/>
            <person name="Hayes R.D."/>
            <person name="Mukherjee M."/>
            <person name="Okumura C.Y."/>
            <person name="Schneider R."/>
            <person name="Smith A.J."/>
            <person name="Vanacova S."/>
            <person name="Villalvazo M."/>
            <person name="Haas B.J."/>
            <person name="Pertea M."/>
            <person name="Feldblyum T.V."/>
            <person name="Utterback T.R."/>
            <person name="Shu C.L."/>
            <person name="Osoegawa K."/>
            <person name="de Jong P.J."/>
            <person name="Hrdy I."/>
            <person name="Horvathova L."/>
            <person name="Zubacova Z."/>
            <person name="Dolezal P."/>
            <person name="Malik S.B."/>
            <person name="Logsdon J.M. Jr."/>
            <person name="Henze K."/>
            <person name="Gupta A."/>
            <person name="Wang C.C."/>
            <person name="Dunne R.L."/>
            <person name="Upcroft J.A."/>
            <person name="Upcroft P."/>
            <person name="White O."/>
            <person name="Salzberg S.L."/>
            <person name="Tang P."/>
            <person name="Chiu C.-H."/>
            <person name="Lee Y.-S."/>
            <person name="Embley T.M."/>
            <person name="Coombs G.H."/>
            <person name="Mottram J.C."/>
            <person name="Tachezy J."/>
            <person name="Fraser-Liggett C.M."/>
            <person name="Johnson P.J."/>
        </authorList>
    </citation>
    <scope>NUCLEOTIDE SEQUENCE [LARGE SCALE GENOMIC DNA]</scope>
    <source>
        <strain evidence="2">G3</strain>
    </source>
</reference>
<keyword evidence="1" id="KW-0472">Membrane</keyword>
<dbReference type="InParanoid" id="A2EKJ2"/>
<feature type="transmembrane region" description="Helical" evidence="1">
    <location>
        <begin position="158"/>
        <end position="181"/>
    </location>
</feature>
<name>A2EKJ2_TRIV3</name>
<feature type="transmembrane region" description="Helical" evidence="1">
    <location>
        <begin position="69"/>
        <end position="89"/>
    </location>
</feature>
<dbReference type="KEGG" id="tva:4764705"/>
<gene>
    <name evidence="2" type="ORF">TVAG_313940</name>
</gene>
<keyword evidence="1" id="KW-1133">Transmembrane helix</keyword>
<dbReference type="AlphaFoldDB" id="A2EKJ2"/>
<accession>A2EKJ2</accession>
<evidence type="ECO:0008006" key="4">
    <source>
        <dbReference type="Google" id="ProtNLM"/>
    </source>
</evidence>
<keyword evidence="1" id="KW-0812">Transmembrane</keyword>